<organism evidence="1 2">
    <name type="scientific">Desulfamplus magnetovallimortis</name>
    <dbReference type="NCBI Taxonomy" id="1246637"/>
    <lineage>
        <taxon>Bacteria</taxon>
        <taxon>Pseudomonadati</taxon>
        <taxon>Thermodesulfobacteriota</taxon>
        <taxon>Desulfobacteria</taxon>
        <taxon>Desulfobacterales</taxon>
        <taxon>Desulfobacteraceae</taxon>
        <taxon>Desulfamplus</taxon>
    </lineage>
</organism>
<accession>A0A1W1HB06</accession>
<gene>
    <name evidence="1" type="ORF">MTBBW1_1940008</name>
</gene>
<reference evidence="1 2" key="1">
    <citation type="submission" date="2017-03" db="EMBL/GenBank/DDBJ databases">
        <authorList>
            <person name="Afonso C.L."/>
            <person name="Miller P.J."/>
            <person name="Scott M.A."/>
            <person name="Spackman E."/>
            <person name="Goraichik I."/>
            <person name="Dimitrov K.M."/>
            <person name="Suarez D.L."/>
            <person name="Swayne D.E."/>
        </authorList>
    </citation>
    <scope>NUCLEOTIDE SEQUENCE [LARGE SCALE GENOMIC DNA]</scope>
    <source>
        <strain evidence="1">PRJEB14757</strain>
    </source>
</reference>
<dbReference type="STRING" id="1246637.MTBBW1_1940008"/>
<keyword evidence="2" id="KW-1185">Reference proteome</keyword>
<evidence type="ECO:0000313" key="2">
    <source>
        <dbReference type="Proteomes" id="UP000191931"/>
    </source>
</evidence>
<sequence length="575" mass="67777">MTKKTFGKQLIEALTIDEMARLLDGLLSSMDKKHIKQVLSDLNNENIEEIASQLLFSDKTTKVVSDNKFIQEWDELWRSWNRCVSKLGDEDGEYVCQDNHWETPYFGSNDFAEDLEKIAVKMLPYLDRISQMQEDEPELFQVALQEVESGIMEYPEWMGAEYSDAYFSVSATECMVKWAWLNADSVETFLNSLIETEDNLKIISMDNQGYFNCIDALSEDDQKEIYDYINENKDTPVWKKRLNDKYCIWHQVYHTFSSQFDQTSYLETCRNMFHENWEYGIPLIEDSLKNDRLAEAEELSRQTINSFLDREEKNLWNPEKSLLISDRKYFYSSPNRSIIELMKNWMDIADKINMPSRVNALKFQIVTYETTYEWDKVVSVIEIIDTSAVSGLIEEWKECCAHRASYQSKNPWIKWLMDATLDKDKDSSWFFKKIKEWLKTLSDNPKELIDQKTNLFTLTFALAELSDLRKKYPSLFKAIYHPREGDPQNPSILKGLKKVNGVALAPLLEEFWVKHLLDFLPDPVHAHKSNYDSHAMWLAALREVNPKEYQTILSRWKQKHHRRRNLWKAIQEAGL</sequence>
<dbReference type="Proteomes" id="UP000191931">
    <property type="component" value="Unassembled WGS sequence"/>
</dbReference>
<proteinExistence type="predicted"/>
<dbReference type="OrthoDB" id="5481543at2"/>
<name>A0A1W1HB06_9BACT</name>
<evidence type="ECO:0000313" key="1">
    <source>
        <dbReference type="EMBL" id="SLM29681.1"/>
    </source>
</evidence>
<dbReference type="RefSeq" id="WP_080806781.1">
    <property type="nucleotide sequence ID" value="NZ_LT828555.1"/>
</dbReference>
<dbReference type="EMBL" id="FWEV01000106">
    <property type="protein sequence ID" value="SLM29681.1"/>
    <property type="molecule type" value="Genomic_DNA"/>
</dbReference>
<protein>
    <submittedName>
        <fullName evidence="1">Uncharacterized protein</fullName>
    </submittedName>
</protein>
<dbReference type="AlphaFoldDB" id="A0A1W1HB06"/>